<organism evidence="1">
    <name type="scientific">viral metagenome</name>
    <dbReference type="NCBI Taxonomy" id="1070528"/>
    <lineage>
        <taxon>unclassified sequences</taxon>
        <taxon>metagenomes</taxon>
        <taxon>organismal metagenomes</taxon>
    </lineage>
</organism>
<dbReference type="AlphaFoldDB" id="A0A6M3L6K0"/>
<sequence>MKITLNSKQYDIDSMVEKQVSPFTTKIGTPTVEWGNFAPCSVDEYRDLRGGLGLESTEGVTNRFYWADGVETTKEGYLTLGPLVTTAGTFGGYALKIIDFQNATYGLGNSLCKKWNTSTSAWDASHDGTPLTTPTDAIVVTDATDEYLIVCNGANVQMTVDGAAWTTLSTENLKYMCFFDNRLIGVDAAYNKIWYSPRDDIDGTLASFNISGDYSVVTDLFSGKLLTTGEPCIYMLTDTGLYSVDFYTQTIYKMEVRYPYTTKAYVGMYWNGYVYVATGMGIARLTADTVEQWGPDADGGLPNGYQGYVTDMIGIAHWVIIAVAEGTNKSLLKRHESTGGWHQITTSANIKKVVCHSPSSMYSPGRLWFGDSTSIKYVQFPDTTHDITKVTGYEYALSGTLYLPQFSRVSSMPKVAVELTALADDLTASYKATPSYIVNNPISLSDGDWTALSAWTTTPQPSSSFGSSLGVSFYDICFKIVFTRAGTTTSTPVVKSIGFKYVGLPPVVTAWQFVVKGMGDRAKEIITNLETARDTTTLINFSPDGDTNISVKYVKIMSMPSRRELEGHRADQTFTVTVAEVS</sequence>
<gene>
    <name evidence="1" type="ORF">MM415B02609_0012</name>
</gene>
<accession>A0A6M3L6K0</accession>
<dbReference type="EMBL" id="MT142823">
    <property type="protein sequence ID" value="QJA89104.1"/>
    <property type="molecule type" value="Genomic_DNA"/>
</dbReference>
<protein>
    <submittedName>
        <fullName evidence="1">Uncharacterized protein</fullName>
    </submittedName>
</protein>
<name>A0A6M3L6K0_9ZZZZ</name>
<proteinExistence type="predicted"/>
<evidence type="ECO:0000313" key="1">
    <source>
        <dbReference type="EMBL" id="QJA89104.1"/>
    </source>
</evidence>
<reference evidence="1" key="1">
    <citation type="submission" date="2020-03" db="EMBL/GenBank/DDBJ databases">
        <title>The deep terrestrial virosphere.</title>
        <authorList>
            <person name="Holmfeldt K."/>
            <person name="Nilsson E."/>
            <person name="Simone D."/>
            <person name="Lopez-Fernandez M."/>
            <person name="Wu X."/>
            <person name="de Brujin I."/>
            <person name="Lundin D."/>
            <person name="Andersson A."/>
            <person name="Bertilsson S."/>
            <person name="Dopson M."/>
        </authorList>
    </citation>
    <scope>NUCLEOTIDE SEQUENCE</scope>
    <source>
        <strain evidence="1">MM415B02609</strain>
    </source>
</reference>